<accession>A0A9W4SZM7</accession>
<evidence type="ECO:0000313" key="2">
    <source>
        <dbReference type="Proteomes" id="UP001153678"/>
    </source>
</evidence>
<organism evidence="1 2">
    <name type="scientific">Funneliformis geosporum</name>
    <dbReference type="NCBI Taxonomy" id="1117311"/>
    <lineage>
        <taxon>Eukaryota</taxon>
        <taxon>Fungi</taxon>
        <taxon>Fungi incertae sedis</taxon>
        <taxon>Mucoromycota</taxon>
        <taxon>Glomeromycotina</taxon>
        <taxon>Glomeromycetes</taxon>
        <taxon>Glomerales</taxon>
        <taxon>Glomeraceae</taxon>
        <taxon>Funneliformis</taxon>
    </lineage>
</organism>
<sequence length="86" mass="9985">MTDKLTFFITVIKSTNELVIQEGNLVNIRIPKHWQKPDSNVANPAFELVIKKHGVIYRGKLDPSGFNEKEEFYRCELFREETQGTS</sequence>
<dbReference type="EMBL" id="CAMKVN010004662">
    <property type="protein sequence ID" value="CAI2187498.1"/>
    <property type="molecule type" value="Genomic_DNA"/>
</dbReference>
<evidence type="ECO:0000313" key="1">
    <source>
        <dbReference type="EMBL" id="CAI2187498.1"/>
    </source>
</evidence>
<dbReference type="AlphaFoldDB" id="A0A9W4SZM7"/>
<reference evidence="1" key="1">
    <citation type="submission" date="2022-08" db="EMBL/GenBank/DDBJ databases">
        <authorList>
            <person name="Kallberg Y."/>
            <person name="Tangrot J."/>
            <person name="Rosling A."/>
        </authorList>
    </citation>
    <scope>NUCLEOTIDE SEQUENCE</scope>
    <source>
        <strain evidence="1">Wild A</strain>
    </source>
</reference>
<keyword evidence="2" id="KW-1185">Reference proteome</keyword>
<name>A0A9W4SZM7_9GLOM</name>
<gene>
    <name evidence="1" type="ORF">FWILDA_LOCUS13110</name>
</gene>
<dbReference type="OrthoDB" id="10381916at2759"/>
<proteinExistence type="predicted"/>
<dbReference type="Proteomes" id="UP001153678">
    <property type="component" value="Unassembled WGS sequence"/>
</dbReference>
<protein>
    <submittedName>
        <fullName evidence="1">3183_t:CDS:1</fullName>
    </submittedName>
</protein>
<comment type="caution">
    <text evidence="1">The sequence shown here is derived from an EMBL/GenBank/DDBJ whole genome shotgun (WGS) entry which is preliminary data.</text>
</comment>